<organism evidence="2">
    <name type="scientific">Salmonella enterica subsp. salamae</name>
    <dbReference type="NCBI Taxonomy" id="59202"/>
    <lineage>
        <taxon>Bacteria</taxon>
        <taxon>Pseudomonadati</taxon>
        <taxon>Pseudomonadota</taxon>
        <taxon>Gammaproteobacteria</taxon>
        <taxon>Enterobacterales</taxon>
        <taxon>Enterobacteriaceae</taxon>
        <taxon>Salmonella</taxon>
    </lineage>
</organism>
<dbReference type="Proteomes" id="UP000839598">
    <property type="component" value="Unassembled WGS sequence"/>
</dbReference>
<protein>
    <recommendedName>
        <fullName evidence="3">Autotransporter domain-containing protein</fullName>
    </recommendedName>
</protein>
<comment type="caution">
    <text evidence="2">The sequence shown here is derived from an EMBL/GenBank/DDBJ whole genome shotgun (WGS) entry which is preliminary data.</text>
</comment>
<reference evidence="2" key="1">
    <citation type="submission" date="2018-06" db="EMBL/GenBank/DDBJ databases">
        <authorList>
            <person name="Ashton P.M."/>
            <person name="Dallman T."/>
            <person name="Nair S."/>
            <person name="De Pinna E."/>
            <person name="Peters T."/>
            <person name="Grant K."/>
        </authorList>
    </citation>
    <scope>NUCLEOTIDE SEQUENCE [LARGE SCALE GENOMIC DNA]</scope>
    <source>
        <strain evidence="2">275803</strain>
    </source>
</reference>
<dbReference type="NCBIfam" id="TIGR02913">
    <property type="entry name" value="HAF_rpt"/>
    <property type="match status" value="4"/>
</dbReference>
<sequence>MNGKLVTLVALWPAVSVASGGADSLAGQDITTRPSTAMYISADGSVVAGSLSGADGTRLFLYDGKGVTDPGTLKADNTGSTVAFALSADGRVVVGMSDSGTGRRGFVHMAGETGLTDTGTLKADNTGSAIAYGVSASGDVVVGGAESDSSRQRAFRYLTATGKMDDLGSLTGDSGSLSVANAVSADGRVIAGLADTLSGTQHAFRWTEESGMSDLGTLKQDGSGNSWGRYVSADGRVVAGQSETDTGGVHVFRHNAGDARLTDPGTLMADNSGSAVLRGLSADGRVMAGQASATGGVQRAFRHNEGEARLTDLGTLRGDGAGTSLANAVSADGNVVVGTAEADGNQYRAFWHYAGAERMTDLGSLRSDNTGASDALAVSADGTVIAGQAETEDGSMHATLWKVTLPGPAPEVNTVDVFNSRRAMAALAARADTALSLYEGSLSGLTSARCLPGQYHWCTGVYTGYESARPHNSTLASGVYGAVRFAQAPRWSAGASLRVPYNTRLVSGYEATGGNKPGVGMYVRYQSSPEGTGLNAEVSGAFLRQDVSVRRQVLANTEAGRGITDITGKAATLQLDYGLGVGDSLRVSPVLGLRYRDVRQAGYTESADIAFPVTYDSVGRKTTDLLAGMEALTWSAAGLYLEGEAGAEISLRRDHDTFRGVLAGGELRADDSRTQDVRPYLAAEGGMQLDDASRVGVRAGWRRTDWREDNFHIQMGYTVHF</sequence>
<dbReference type="SUPFAM" id="SSF82171">
    <property type="entry name" value="DPP6 N-terminal domain-like"/>
    <property type="match status" value="1"/>
</dbReference>
<accession>A0A5Y3N184</accession>
<name>A0A5Y3N184_SALER</name>
<evidence type="ECO:0000313" key="2">
    <source>
        <dbReference type="EMBL" id="ECI4012530.1"/>
    </source>
</evidence>
<proteinExistence type="predicted"/>
<feature type="chain" id="PRO_5024978969" description="Autotransporter domain-containing protein" evidence="1">
    <location>
        <begin position="19"/>
        <end position="721"/>
    </location>
</feature>
<dbReference type="AlphaFoldDB" id="A0A5Y3N184"/>
<gene>
    <name evidence="2" type="ORF">DN310_25350</name>
</gene>
<dbReference type="EMBL" id="AAIVAV010000053">
    <property type="protein sequence ID" value="ECI4012530.1"/>
    <property type="molecule type" value="Genomic_DNA"/>
</dbReference>
<evidence type="ECO:0008006" key="3">
    <source>
        <dbReference type="Google" id="ProtNLM"/>
    </source>
</evidence>
<dbReference type="SUPFAM" id="SSF103515">
    <property type="entry name" value="Autotransporter"/>
    <property type="match status" value="1"/>
</dbReference>
<feature type="signal peptide" evidence="1">
    <location>
        <begin position="1"/>
        <end position="18"/>
    </location>
</feature>
<dbReference type="Gene3D" id="2.40.128.130">
    <property type="entry name" value="Autotransporter beta-domain"/>
    <property type="match status" value="1"/>
</dbReference>
<dbReference type="InterPro" id="IPR014262">
    <property type="entry name" value="HAF_rpt"/>
</dbReference>
<evidence type="ECO:0000256" key="1">
    <source>
        <dbReference type="SAM" id="SignalP"/>
    </source>
</evidence>
<keyword evidence="1" id="KW-0732">Signal</keyword>
<dbReference type="InterPro" id="IPR036709">
    <property type="entry name" value="Autotransporte_beta_dom_sf"/>
</dbReference>